<keyword evidence="2" id="KW-1185">Reference proteome</keyword>
<evidence type="ECO:0000313" key="2">
    <source>
        <dbReference type="Proteomes" id="UP001178508"/>
    </source>
</evidence>
<dbReference type="Proteomes" id="UP001178508">
    <property type="component" value="Chromosome 3"/>
</dbReference>
<dbReference type="AlphaFoldDB" id="A0AAV1EX83"/>
<protein>
    <recommendedName>
        <fullName evidence="3">Tesmin/TSO1-like CXC domain-containing protein</fullName>
    </recommendedName>
</protein>
<dbReference type="EMBL" id="OY660866">
    <property type="protein sequence ID" value="CAJ1053436.1"/>
    <property type="molecule type" value="Genomic_DNA"/>
</dbReference>
<reference evidence="1" key="1">
    <citation type="submission" date="2023-08" db="EMBL/GenBank/DDBJ databases">
        <authorList>
            <person name="Alioto T."/>
            <person name="Alioto T."/>
            <person name="Gomez Garrido J."/>
        </authorList>
    </citation>
    <scope>NUCLEOTIDE SEQUENCE</scope>
</reference>
<proteinExistence type="predicted"/>
<accession>A0AAV1EX83</accession>
<gene>
    <name evidence="1" type="ORF">XNOV1_A014075</name>
</gene>
<dbReference type="PANTHER" id="PTHR46704">
    <property type="entry name" value="CXC DOMAIN-CONTAINING PROTEIN-RELATED"/>
    <property type="match status" value="1"/>
</dbReference>
<name>A0AAV1EX83_XYRNO</name>
<evidence type="ECO:0000313" key="1">
    <source>
        <dbReference type="EMBL" id="CAJ1053436.1"/>
    </source>
</evidence>
<evidence type="ECO:0008006" key="3">
    <source>
        <dbReference type="Google" id="ProtNLM"/>
    </source>
</evidence>
<organism evidence="1 2">
    <name type="scientific">Xyrichtys novacula</name>
    <name type="common">Pearly razorfish</name>
    <name type="synonym">Hemipteronotus novacula</name>
    <dbReference type="NCBI Taxonomy" id="13765"/>
    <lineage>
        <taxon>Eukaryota</taxon>
        <taxon>Metazoa</taxon>
        <taxon>Chordata</taxon>
        <taxon>Craniata</taxon>
        <taxon>Vertebrata</taxon>
        <taxon>Euteleostomi</taxon>
        <taxon>Actinopterygii</taxon>
        <taxon>Neopterygii</taxon>
        <taxon>Teleostei</taxon>
        <taxon>Neoteleostei</taxon>
        <taxon>Acanthomorphata</taxon>
        <taxon>Eupercaria</taxon>
        <taxon>Labriformes</taxon>
        <taxon>Labridae</taxon>
        <taxon>Xyrichtys</taxon>
    </lineage>
</organism>
<dbReference type="PANTHER" id="PTHR46704:SF9">
    <property type="entry name" value="BHLH DOMAIN-CONTAINING PROTEIN"/>
    <property type="match status" value="1"/>
</dbReference>
<sequence>MALFHAFTGSDSTSAFKFKGKRSCCKVMPKVPSLMEEFSTLVDTPYKASPRLKEAATNFVCRLYSDDIHEGNDVDRVRMTQFSQKTRDVERIPPTSDALDQHLKRSVFQASIWTTAHMSMMPIHSPTDHGWKEEDRKLLPIWTTLPLAKDILKLDVKCNCKSPCVPTCTRCSCVKAKLKCTRLCKCKCEK</sequence>